<name>A0A1E7JK09_9ACTN</name>
<comment type="caution">
    <text evidence="1">The sequence shown here is derived from an EMBL/GenBank/DDBJ whole genome shotgun (WGS) entry which is preliminary data.</text>
</comment>
<gene>
    <name evidence="1" type="ORF">AN215_17255</name>
</gene>
<dbReference type="InterPro" id="IPR038056">
    <property type="entry name" value="YjbR-like_sf"/>
</dbReference>
<dbReference type="RefSeq" id="WP_070014057.1">
    <property type="nucleotide sequence ID" value="NZ_LJGS01000045.1"/>
</dbReference>
<accession>A0A1E7JK09</accession>
<organism evidence="1 2">
    <name type="scientific">Streptomyces abyssalis</name>
    <dbReference type="NCBI Taxonomy" id="933944"/>
    <lineage>
        <taxon>Bacteria</taxon>
        <taxon>Bacillati</taxon>
        <taxon>Actinomycetota</taxon>
        <taxon>Actinomycetes</taxon>
        <taxon>Kitasatosporales</taxon>
        <taxon>Streptomycetaceae</taxon>
        <taxon>Streptomyces</taxon>
    </lineage>
</organism>
<dbReference type="PANTHER" id="PTHR35145">
    <property type="entry name" value="CYTOPLASMIC PROTEIN-RELATED"/>
    <property type="match status" value="1"/>
</dbReference>
<dbReference type="Proteomes" id="UP000176087">
    <property type="component" value="Unassembled WGS sequence"/>
</dbReference>
<evidence type="ECO:0000313" key="2">
    <source>
        <dbReference type="Proteomes" id="UP000176087"/>
    </source>
</evidence>
<dbReference type="SUPFAM" id="SSF142906">
    <property type="entry name" value="YjbR-like"/>
    <property type="match status" value="1"/>
</dbReference>
<dbReference type="Pfam" id="PF04237">
    <property type="entry name" value="YjbR"/>
    <property type="match status" value="1"/>
</dbReference>
<dbReference type="InterPro" id="IPR058532">
    <property type="entry name" value="YjbR/MT2646/Rv2570-like"/>
</dbReference>
<dbReference type="InterPro" id="IPR007351">
    <property type="entry name" value="YjbR"/>
</dbReference>
<reference evidence="1 2" key="1">
    <citation type="journal article" date="2016" name="Front. Microbiol.">
        <title>Comparative Genomics Analysis of Streptomyces Species Reveals Their Adaptation to the Marine Environment and Their Diversity at the Genomic Level.</title>
        <authorList>
            <person name="Tian X."/>
            <person name="Zhang Z."/>
            <person name="Yang T."/>
            <person name="Chen M."/>
            <person name="Li J."/>
            <person name="Chen F."/>
            <person name="Yang J."/>
            <person name="Li W."/>
            <person name="Zhang B."/>
            <person name="Zhang Z."/>
            <person name="Wu J."/>
            <person name="Zhang C."/>
            <person name="Long L."/>
            <person name="Xiao J."/>
        </authorList>
    </citation>
    <scope>NUCLEOTIDE SEQUENCE [LARGE SCALE GENOMIC DNA]</scope>
    <source>
        <strain evidence="1 2">SCSIO 10390</strain>
    </source>
</reference>
<proteinExistence type="predicted"/>
<dbReference type="EMBL" id="LJGT01000040">
    <property type="protein sequence ID" value="OEU87980.1"/>
    <property type="molecule type" value="Genomic_DNA"/>
</dbReference>
<dbReference type="PATRIC" id="fig|933944.5.peg.6203"/>
<evidence type="ECO:0000313" key="1">
    <source>
        <dbReference type="EMBL" id="OEU87980.1"/>
    </source>
</evidence>
<dbReference type="PANTHER" id="PTHR35145:SF1">
    <property type="entry name" value="CYTOPLASMIC PROTEIN"/>
    <property type="match status" value="1"/>
</dbReference>
<keyword evidence="2" id="KW-1185">Reference proteome</keyword>
<sequence>MNADELRTYCLELNGAREDFPFSPEVSVFKVGGKIFAISVLDDSPLQVSLKCEPELAVQLREANPAITPGYHLNKRHWNTVTLDGSLPERMVRDMIEDSYDLVVAGLPRRERLLLDRP</sequence>
<dbReference type="OrthoDB" id="3194910at2"/>
<dbReference type="AlphaFoldDB" id="A0A1E7JK09"/>
<protein>
    <submittedName>
        <fullName evidence="1">MmcQ-like protein</fullName>
    </submittedName>
</protein>
<dbReference type="Gene3D" id="3.90.1150.30">
    <property type="match status" value="1"/>
</dbReference>
<dbReference type="STRING" id="933944.AN215_17255"/>